<proteinExistence type="predicted"/>
<dbReference type="AlphaFoldDB" id="A0A1R3FWK9"/>
<keyword evidence="2" id="KW-1185">Reference proteome</keyword>
<comment type="caution">
    <text evidence="1">The sequence shown here is derived from an EMBL/GenBank/DDBJ whole genome shotgun (WGS) entry which is preliminary data.</text>
</comment>
<name>A0A1R3FWK9_9ROSI</name>
<dbReference type="EMBL" id="AWUE01024630">
    <property type="protein sequence ID" value="OMO50233.1"/>
    <property type="molecule type" value="Genomic_DNA"/>
</dbReference>
<gene>
    <name evidence="1" type="ORF">COLO4_38168</name>
</gene>
<evidence type="ECO:0000313" key="2">
    <source>
        <dbReference type="Proteomes" id="UP000187203"/>
    </source>
</evidence>
<dbReference type="Proteomes" id="UP000187203">
    <property type="component" value="Unassembled WGS sequence"/>
</dbReference>
<organism evidence="1 2">
    <name type="scientific">Corchorus olitorius</name>
    <dbReference type="NCBI Taxonomy" id="93759"/>
    <lineage>
        <taxon>Eukaryota</taxon>
        <taxon>Viridiplantae</taxon>
        <taxon>Streptophyta</taxon>
        <taxon>Embryophyta</taxon>
        <taxon>Tracheophyta</taxon>
        <taxon>Spermatophyta</taxon>
        <taxon>Magnoliopsida</taxon>
        <taxon>eudicotyledons</taxon>
        <taxon>Gunneridae</taxon>
        <taxon>Pentapetalae</taxon>
        <taxon>rosids</taxon>
        <taxon>malvids</taxon>
        <taxon>Malvales</taxon>
        <taxon>Malvaceae</taxon>
        <taxon>Grewioideae</taxon>
        <taxon>Apeibeae</taxon>
        <taxon>Corchorus</taxon>
    </lineage>
</organism>
<protein>
    <submittedName>
        <fullName evidence="1">Uncharacterized protein</fullName>
    </submittedName>
</protein>
<evidence type="ECO:0000313" key="1">
    <source>
        <dbReference type="EMBL" id="OMO50233.1"/>
    </source>
</evidence>
<sequence>MAGSLATSLPASSNRRLTDERKNFKFLCCTIDFPTTSLLLAARQ</sequence>
<reference evidence="2" key="1">
    <citation type="submission" date="2013-09" db="EMBL/GenBank/DDBJ databases">
        <title>Corchorus olitorius genome sequencing.</title>
        <authorList>
            <person name="Alam M."/>
            <person name="Haque M.S."/>
            <person name="Islam M.S."/>
            <person name="Emdad E.M."/>
            <person name="Islam M.M."/>
            <person name="Ahmed B."/>
            <person name="Halim A."/>
            <person name="Hossen Q.M.M."/>
            <person name="Hossain M.Z."/>
            <person name="Ahmed R."/>
            <person name="Khan M.M."/>
            <person name="Islam R."/>
            <person name="Rashid M.M."/>
            <person name="Khan S.A."/>
            <person name="Rahman M.S."/>
            <person name="Alam M."/>
            <person name="Yahiya A.S."/>
            <person name="Khan M.S."/>
            <person name="Azam M.S."/>
            <person name="Haque T."/>
            <person name="Lashkar M.Z.H."/>
            <person name="Akhand A.I."/>
            <person name="Morshed G."/>
            <person name="Roy S."/>
            <person name="Uddin K.S."/>
            <person name="Rabeya T."/>
            <person name="Hossain A.S."/>
            <person name="Chowdhury A."/>
            <person name="Snigdha A.R."/>
            <person name="Mortoza M.S."/>
            <person name="Matin S.A."/>
            <person name="Hoque S.M.E."/>
            <person name="Islam M.K."/>
            <person name="Roy D.K."/>
            <person name="Haider R."/>
            <person name="Moosa M.M."/>
            <person name="Elias S.M."/>
            <person name="Hasan A.M."/>
            <person name="Jahan S."/>
            <person name="Shafiuddin M."/>
            <person name="Mahmood N."/>
            <person name="Shommy N.S."/>
        </authorList>
    </citation>
    <scope>NUCLEOTIDE SEQUENCE [LARGE SCALE GENOMIC DNA]</scope>
    <source>
        <strain evidence="2">cv. O-4</strain>
    </source>
</reference>
<accession>A0A1R3FWK9</accession>